<dbReference type="Proteomes" id="UP000324748">
    <property type="component" value="Unassembled WGS sequence"/>
</dbReference>
<organism evidence="3 4">
    <name type="scientific">Puccinia graminis f. sp. tritici</name>
    <dbReference type="NCBI Taxonomy" id="56615"/>
    <lineage>
        <taxon>Eukaryota</taxon>
        <taxon>Fungi</taxon>
        <taxon>Dikarya</taxon>
        <taxon>Basidiomycota</taxon>
        <taxon>Pucciniomycotina</taxon>
        <taxon>Pucciniomycetes</taxon>
        <taxon>Pucciniales</taxon>
        <taxon>Pucciniaceae</taxon>
        <taxon>Puccinia</taxon>
    </lineage>
</organism>
<feature type="region of interest" description="Disordered" evidence="1">
    <location>
        <begin position="37"/>
        <end position="103"/>
    </location>
</feature>
<reference evidence="3 4" key="1">
    <citation type="submission" date="2019-05" db="EMBL/GenBank/DDBJ databases">
        <title>Emergence of the Ug99 lineage of the wheat stem rust pathogen through somatic hybridization.</title>
        <authorList>
            <person name="Li F."/>
            <person name="Upadhyaya N.M."/>
            <person name="Sperschneider J."/>
            <person name="Matny O."/>
            <person name="Nguyen-Phuc H."/>
            <person name="Mago R."/>
            <person name="Raley C."/>
            <person name="Miller M.E."/>
            <person name="Silverstein K.A.T."/>
            <person name="Henningsen E."/>
            <person name="Hirsch C.D."/>
            <person name="Visser B."/>
            <person name="Pretorius Z.A."/>
            <person name="Steffenson B.J."/>
            <person name="Schwessinger B."/>
            <person name="Dodds P.N."/>
            <person name="Figueroa M."/>
        </authorList>
    </citation>
    <scope>NUCLEOTIDE SEQUENCE [LARGE SCALE GENOMIC DNA]</scope>
    <source>
        <strain evidence="3">21-0</strain>
    </source>
</reference>
<feature type="compositionally biased region" description="Basic and acidic residues" evidence="1">
    <location>
        <begin position="159"/>
        <end position="175"/>
    </location>
</feature>
<feature type="region of interest" description="Disordered" evidence="1">
    <location>
        <begin position="130"/>
        <end position="225"/>
    </location>
</feature>
<gene>
    <name evidence="3" type="ORF">PGT21_023723</name>
</gene>
<dbReference type="EMBL" id="VSWC01000158">
    <property type="protein sequence ID" value="KAA1073729.1"/>
    <property type="molecule type" value="Genomic_DNA"/>
</dbReference>
<dbReference type="PANTHER" id="PTHR34706">
    <property type="entry name" value="SLR1338 PROTEIN"/>
    <property type="match status" value="1"/>
</dbReference>
<accession>A0A5B0MBT0</accession>
<proteinExistence type="predicted"/>
<feature type="domain" description="VWFA" evidence="2">
    <location>
        <begin position="328"/>
        <end position="522"/>
    </location>
</feature>
<feature type="compositionally biased region" description="Basic and acidic residues" evidence="1">
    <location>
        <begin position="267"/>
        <end position="284"/>
    </location>
</feature>
<feature type="compositionally biased region" description="Low complexity" evidence="1">
    <location>
        <begin position="83"/>
        <end position="99"/>
    </location>
</feature>
<evidence type="ECO:0000256" key="1">
    <source>
        <dbReference type="SAM" id="MobiDB-lite"/>
    </source>
</evidence>
<dbReference type="InterPro" id="IPR036465">
    <property type="entry name" value="vWFA_dom_sf"/>
</dbReference>
<dbReference type="InterPro" id="IPR002035">
    <property type="entry name" value="VWF_A"/>
</dbReference>
<feature type="region of interest" description="Disordered" evidence="1">
    <location>
        <begin position="238"/>
        <end position="310"/>
    </location>
</feature>
<feature type="compositionally biased region" description="Polar residues" evidence="1">
    <location>
        <begin position="135"/>
        <end position="149"/>
    </location>
</feature>
<dbReference type="AlphaFoldDB" id="A0A5B0MBT0"/>
<evidence type="ECO:0000259" key="2">
    <source>
        <dbReference type="PROSITE" id="PS50234"/>
    </source>
</evidence>
<evidence type="ECO:0000313" key="4">
    <source>
        <dbReference type="Proteomes" id="UP000324748"/>
    </source>
</evidence>
<feature type="compositionally biased region" description="Polar residues" evidence="1">
    <location>
        <begin position="176"/>
        <end position="188"/>
    </location>
</feature>
<keyword evidence="4" id="KW-1185">Reference proteome</keyword>
<comment type="caution">
    <text evidence="3">The sequence shown here is derived from an EMBL/GenBank/DDBJ whole genome shotgun (WGS) entry which is preliminary data.</text>
</comment>
<name>A0A5B0MBT0_PUCGR</name>
<protein>
    <recommendedName>
        <fullName evidence="2">VWFA domain-containing protein</fullName>
    </recommendedName>
</protein>
<evidence type="ECO:0000313" key="3">
    <source>
        <dbReference type="EMBL" id="KAA1073729.1"/>
    </source>
</evidence>
<dbReference type="SUPFAM" id="SSF53300">
    <property type="entry name" value="vWA-like"/>
    <property type="match status" value="1"/>
</dbReference>
<sequence>MAGMISAFVELPGASNHEDFKFPWSLDEINHLVSDRKANRQKKTTSHDVQDEFPESGLREEFGKQVAPGAPEAQSKYYPQAPRPSTTNPNPGGPTQEPNSSLKNSFKYVTGLVKQKIVSLEEKAALLNYVESPNAIGQSKTSPASASNRTQRKKPPVRSTERKEEPVYFHAENHKPNNYSYSKSQNLERLSERYENPEAYQSAPGPSTLPPGYYQNSDAIPAQESLIAPEKKVVKEAAKIKSKRKDATRKVQPTQPGAEKAGSSMPKDLRQNAEETRRMEESSSHRPPTGSKTKMKASESKAKTPTLGANDFQIHGDENLLSTLKRFKTIFLLDDSASMASNGHWEKAISLLAELVKEASHYDTEGIDLQFLNSNTHFKNIKGASSLLRKFKTIQPTGDSTPTETKVEGILRPYIEILEMQKSRNQLLPKPLNLVIITDGIPDDIDSFISIISHVSSKLDAGHFPLNQVGIQFVQIGDEKRVSRVLKILDNHLQKRYGVSRDMIDTTQFSGITEKAFIVKCLLGGINRRVDRMQVPSS</sequence>
<dbReference type="PANTHER" id="PTHR34706:SF1">
    <property type="entry name" value="VWFA DOMAIN-CONTAINING PROTEIN"/>
    <property type="match status" value="1"/>
</dbReference>
<dbReference type="PROSITE" id="PS50234">
    <property type="entry name" value="VWFA"/>
    <property type="match status" value="1"/>
</dbReference>
<dbReference type="OrthoDB" id="2142040at2759"/>